<dbReference type="SUPFAM" id="SSF53901">
    <property type="entry name" value="Thiolase-like"/>
    <property type="match status" value="1"/>
</dbReference>
<dbReference type="PANTHER" id="PTHR43074:SF1">
    <property type="entry name" value="BETA-KETOACYL SYNTHASE FAMILY PROTEIN-RELATED"/>
    <property type="match status" value="1"/>
</dbReference>
<evidence type="ECO:0000256" key="2">
    <source>
        <dbReference type="ARBA" id="ARBA00022553"/>
    </source>
</evidence>
<dbReference type="GO" id="GO:0006633">
    <property type="term" value="P:fatty acid biosynthetic process"/>
    <property type="evidence" value="ECO:0007669"/>
    <property type="project" value="InterPro"/>
</dbReference>
<evidence type="ECO:0000313" key="7">
    <source>
        <dbReference type="Proteomes" id="UP000282674"/>
    </source>
</evidence>
<dbReference type="InterPro" id="IPR014043">
    <property type="entry name" value="Acyl_transferase_dom"/>
</dbReference>
<dbReference type="InterPro" id="IPR016035">
    <property type="entry name" value="Acyl_Trfase/lysoPLipase"/>
</dbReference>
<evidence type="ECO:0000256" key="3">
    <source>
        <dbReference type="ARBA" id="ARBA00022679"/>
    </source>
</evidence>
<dbReference type="Gene3D" id="3.40.47.10">
    <property type="match status" value="1"/>
</dbReference>
<protein>
    <submittedName>
        <fullName evidence="6">Acyltransferase domain-containing protein</fullName>
    </submittedName>
</protein>
<dbReference type="InterPro" id="IPR014030">
    <property type="entry name" value="Ketoacyl_synth_N"/>
</dbReference>
<feature type="domain" description="Ketosynthase family 3 (KS3)" evidence="5">
    <location>
        <begin position="27"/>
        <end position="489"/>
    </location>
</feature>
<dbReference type="RefSeq" id="WP_122199884.1">
    <property type="nucleotide sequence ID" value="NZ_RFFG01000176.1"/>
</dbReference>
<dbReference type="GO" id="GO:0004315">
    <property type="term" value="F:3-oxoacyl-[acyl-carrier-protein] synthase activity"/>
    <property type="evidence" value="ECO:0007669"/>
    <property type="project" value="InterPro"/>
</dbReference>
<gene>
    <name evidence="6" type="ORF">EBO15_41260</name>
</gene>
<keyword evidence="6" id="KW-0012">Acyltransferase</keyword>
<comment type="caution">
    <text evidence="6">The sequence shown here is derived from an EMBL/GenBank/DDBJ whole genome shotgun (WGS) entry which is preliminary data.</text>
</comment>
<dbReference type="AlphaFoldDB" id="A0A3M2LGH0"/>
<name>A0A3M2LGH0_9ACTN</name>
<dbReference type="Pfam" id="PF00698">
    <property type="entry name" value="Acyl_transf_1"/>
    <property type="match status" value="1"/>
</dbReference>
<dbReference type="PROSITE" id="PS00606">
    <property type="entry name" value="KS3_1"/>
    <property type="match status" value="1"/>
</dbReference>
<dbReference type="Pfam" id="PF02801">
    <property type="entry name" value="Ketoacyl-synt_C"/>
    <property type="match status" value="1"/>
</dbReference>
<dbReference type="PROSITE" id="PS52004">
    <property type="entry name" value="KS3_2"/>
    <property type="match status" value="1"/>
</dbReference>
<dbReference type="Pfam" id="PF00109">
    <property type="entry name" value="ketoacyl-synt"/>
    <property type="match status" value="1"/>
</dbReference>
<dbReference type="InterPro" id="IPR052568">
    <property type="entry name" value="PKS-FAS_Synthase"/>
</dbReference>
<accession>A0A3M2LGH0</accession>
<keyword evidence="1" id="KW-0596">Phosphopantetheine</keyword>
<dbReference type="InterPro" id="IPR032821">
    <property type="entry name" value="PKS_assoc"/>
</dbReference>
<evidence type="ECO:0000256" key="4">
    <source>
        <dbReference type="SAM" id="MobiDB-lite"/>
    </source>
</evidence>
<dbReference type="InterPro" id="IPR014031">
    <property type="entry name" value="Ketoacyl_synth_C"/>
</dbReference>
<dbReference type="InterPro" id="IPR016036">
    <property type="entry name" value="Malonyl_transacylase_ACP-bd"/>
</dbReference>
<dbReference type="InterPro" id="IPR018201">
    <property type="entry name" value="Ketoacyl_synth_AS"/>
</dbReference>
<organism evidence="6 7">
    <name type="scientific">Actinomadura harenae</name>
    <dbReference type="NCBI Taxonomy" id="2483351"/>
    <lineage>
        <taxon>Bacteria</taxon>
        <taxon>Bacillati</taxon>
        <taxon>Actinomycetota</taxon>
        <taxon>Actinomycetes</taxon>
        <taxon>Streptosporangiales</taxon>
        <taxon>Thermomonosporaceae</taxon>
        <taxon>Actinomadura</taxon>
    </lineage>
</organism>
<sequence>MTTPATGPATGPAPGLVTGRGSGAAGGGPIAVVGLGAVYPGAGSAAELWANIRAGVDAITDVPPHRWDPAVHHDPSAGDGPPRAGRFACRRGGFVDDLATADPARFGIPPSAVAGIEPDQLLALRTAAEAIADAGGDERLPDRDRIGVVLGRGGHIGPALARYDQRITAFQQVAAILTELLPDLPAARLEQIRDAFHARLGPESPDAPAGVLPNLAASRVANRFDLRGPAYTLDAACASSLIAVEHAVRALRSGQCDAMLAGAVHHSHHVTLWSVLSGLRALSPTGMIRPLDRAADGTLLSEGTGMALLKRLPDALRAGDKIYAVIRGVGSSSDGRASGLLSPLVDGQVLALERAWADAGLDPIAPDAAGLVEAHGTGTPAEDAAELAALLRVFGDRGSPLRVGTVKSMIGHAMPAAGMAGLIKAACALHDAVLPPTLHVTEPHQAMTGTRLTPVRETAGWERPAHAPRRAVVNAFGLGGTNAHVVLEEAPAVSKAHLGPLRLRAGGADGERVLRLAARTPAELADLLRVPDDELLGQCDREPADLPCRLAIVAPDTRGFTLARAVAERGTPWRGRGDIWFTPRPLLAAGGRLAFLFPGFEPSFEPRVDDVADHFGLDRPALTGRTDLIGHAADVMAVGWLLARALAETGVRPDVAAGHSLGEWTAMLVSGMYRPDAMDTFVGALDPGGLRVPDVAYGALGCGADRALEVLGTRADVVVSHDNCPHQSVVCGDPGAVREILRRLASEGVLGQELPFRTGFHTPMAAPLLEQLRPAFRALTLHPAEIPLWSATTVAPFPRDEDEIRDLVLRHLLEPVRFSELVEELHGAGVRAFVQVGPGSITGFVGDRLGDREHLAMAVNVPQRSGMAQLRRVAAALWAEGHGAGPSAAPPVVPSGP</sequence>
<feature type="non-terminal residue" evidence="6">
    <location>
        <position position="897"/>
    </location>
</feature>
<keyword evidence="3 6" id="KW-0808">Transferase</keyword>
<dbReference type="InterPro" id="IPR020841">
    <property type="entry name" value="PKS_Beta-ketoAc_synthase_dom"/>
</dbReference>
<dbReference type="SUPFAM" id="SSF52151">
    <property type="entry name" value="FabD/lysophospholipase-like"/>
    <property type="match status" value="1"/>
</dbReference>
<dbReference type="OrthoDB" id="9778690at2"/>
<keyword evidence="2" id="KW-0597">Phosphoprotein</keyword>
<dbReference type="Proteomes" id="UP000282674">
    <property type="component" value="Unassembled WGS sequence"/>
</dbReference>
<reference evidence="6 7" key="1">
    <citation type="submission" date="2018-10" db="EMBL/GenBank/DDBJ databases">
        <title>Isolation from soil.</title>
        <authorList>
            <person name="Hu J."/>
        </authorList>
    </citation>
    <scope>NUCLEOTIDE SEQUENCE [LARGE SCALE GENOMIC DNA]</scope>
    <source>
        <strain evidence="6 7">NEAU-Ht49</strain>
    </source>
</reference>
<dbReference type="PANTHER" id="PTHR43074">
    <property type="entry name" value="OMEGA-3 POLYUNSATURATED FATTY ACID SYNTHASE PFAB-RELATED"/>
    <property type="match status" value="1"/>
</dbReference>
<evidence type="ECO:0000256" key="1">
    <source>
        <dbReference type="ARBA" id="ARBA00022450"/>
    </source>
</evidence>
<evidence type="ECO:0000259" key="5">
    <source>
        <dbReference type="PROSITE" id="PS52004"/>
    </source>
</evidence>
<dbReference type="Gene3D" id="3.40.366.10">
    <property type="entry name" value="Malonyl-Coenzyme A Acyl Carrier Protein, domain 2"/>
    <property type="match status" value="1"/>
</dbReference>
<dbReference type="EMBL" id="RFFG01000176">
    <property type="protein sequence ID" value="RMI33838.1"/>
    <property type="molecule type" value="Genomic_DNA"/>
</dbReference>
<dbReference type="SMART" id="SM00827">
    <property type="entry name" value="PKS_AT"/>
    <property type="match status" value="1"/>
</dbReference>
<dbReference type="SUPFAM" id="SSF55048">
    <property type="entry name" value="Probable ACP-binding domain of malonyl-CoA ACP transacylase"/>
    <property type="match status" value="1"/>
</dbReference>
<dbReference type="InterPro" id="IPR016039">
    <property type="entry name" value="Thiolase-like"/>
</dbReference>
<dbReference type="InterPro" id="IPR001227">
    <property type="entry name" value="Ac_transferase_dom_sf"/>
</dbReference>
<feature type="compositionally biased region" description="Low complexity" evidence="4">
    <location>
        <begin position="1"/>
        <end position="17"/>
    </location>
</feature>
<dbReference type="Pfam" id="PF16197">
    <property type="entry name" value="KAsynt_C_assoc"/>
    <property type="match status" value="1"/>
</dbReference>
<proteinExistence type="predicted"/>
<feature type="region of interest" description="Disordered" evidence="4">
    <location>
        <begin position="1"/>
        <end position="20"/>
    </location>
</feature>
<dbReference type="SMART" id="SM00825">
    <property type="entry name" value="PKS_KS"/>
    <property type="match status" value="1"/>
</dbReference>
<keyword evidence="7" id="KW-1185">Reference proteome</keyword>
<evidence type="ECO:0000313" key="6">
    <source>
        <dbReference type="EMBL" id="RMI33838.1"/>
    </source>
</evidence>
<dbReference type="CDD" id="cd00833">
    <property type="entry name" value="PKS"/>
    <property type="match status" value="1"/>
</dbReference>